<dbReference type="AlphaFoldDB" id="A0A3D8INA2"/>
<proteinExistence type="inferred from homology"/>
<feature type="transmembrane region" description="Helical" evidence="6">
    <location>
        <begin position="195"/>
        <end position="217"/>
    </location>
</feature>
<evidence type="ECO:0000313" key="8">
    <source>
        <dbReference type="Proteomes" id="UP000256379"/>
    </source>
</evidence>
<feature type="transmembrane region" description="Helical" evidence="6">
    <location>
        <begin position="58"/>
        <end position="80"/>
    </location>
</feature>
<dbReference type="InterPro" id="IPR002549">
    <property type="entry name" value="AI-2E-like"/>
</dbReference>
<gene>
    <name evidence="7" type="ORF">CQA53_03025</name>
</gene>
<comment type="similarity">
    <text evidence="2">Belongs to the autoinducer-2 exporter (AI-2E) (TC 2.A.86) family.</text>
</comment>
<feature type="transmembrane region" description="Helical" evidence="6">
    <location>
        <begin position="143"/>
        <end position="163"/>
    </location>
</feature>
<feature type="transmembrane region" description="Helical" evidence="6">
    <location>
        <begin position="223"/>
        <end position="253"/>
    </location>
</feature>
<evidence type="ECO:0000256" key="5">
    <source>
        <dbReference type="ARBA" id="ARBA00023136"/>
    </source>
</evidence>
<evidence type="ECO:0000256" key="3">
    <source>
        <dbReference type="ARBA" id="ARBA00022692"/>
    </source>
</evidence>
<keyword evidence="8" id="KW-1185">Reference proteome</keyword>
<dbReference type="PANTHER" id="PTHR21716">
    <property type="entry name" value="TRANSMEMBRANE PROTEIN"/>
    <property type="match status" value="1"/>
</dbReference>
<dbReference type="OrthoDB" id="5348369at2"/>
<feature type="transmembrane region" description="Helical" evidence="6">
    <location>
        <begin position="260"/>
        <end position="283"/>
    </location>
</feature>
<organism evidence="7 8">
    <name type="scientific">Helicobacter didelphidarum</name>
    <dbReference type="NCBI Taxonomy" id="2040648"/>
    <lineage>
        <taxon>Bacteria</taxon>
        <taxon>Pseudomonadati</taxon>
        <taxon>Campylobacterota</taxon>
        <taxon>Epsilonproteobacteria</taxon>
        <taxon>Campylobacterales</taxon>
        <taxon>Helicobacteraceae</taxon>
        <taxon>Helicobacter</taxon>
    </lineage>
</organism>
<feature type="transmembrane region" description="Helical" evidence="6">
    <location>
        <begin position="303"/>
        <end position="336"/>
    </location>
</feature>
<evidence type="ECO:0000256" key="4">
    <source>
        <dbReference type="ARBA" id="ARBA00022989"/>
    </source>
</evidence>
<keyword evidence="5 6" id="KW-0472">Membrane</keyword>
<evidence type="ECO:0000313" key="7">
    <source>
        <dbReference type="EMBL" id="RDU66757.1"/>
    </source>
</evidence>
<keyword evidence="3 6" id="KW-0812">Transmembrane</keyword>
<dbReference type="Pfam" id="PF01594">
    <property type="entry name" value="AI-2E_transport"/>
    <property type="match status" value="1"/>
</dbReference>
<protein>
    <submittedName>
        <fullName evidence="7">AI-2E family transporter</fullName>
    </submittedName>
</protein>
<comment type="caution">
    <text evidence="7">The sequence shown here is derived from an EMBL/GenBank/DDBJ whole genome shotgun (WGS) entry which is preliminary data.</text>
</comment>
<name>A0A3D8INA2_9HELI</name>
<keyword evidence="4 6" id="KW-1133">Transmembrane helix</keyword>
<feature type="transmembrane region" description="Helical" evidence="6">
    <location>
        <begin position="5"/>
        <end position="23"/>
    </location>
</feature>
<comment type="subcellular location">
    <subcellularLocation>
        <location evidence="1">Membrane</location>
        <topology evidence="1">Multi-pass membrane protein</topology>
    </subcellularLocation>
</comment>
<evidence type="ECO:0000256" key="2">
    <source>
        <dbReference type="ARBA" id="ARBA00009773"/>
    </source>
</evidence>
<accession>A0A3D8INA2</accession>
<reference evidence="7 8" key="1">
    <citation type="submission" date="2018-04" db="EMBL/GenBank/DDBJ databases">
        <title>Novel Campyloabacter and Helicobacter Species and Strains.</title>
        <authorList>
            <person name="Mannion A.J."/>
            <person name="Shen Z."/>
            <person name="Fox J.G."/>
        </authorList>
    </citation>
    <scope>NUCLEOTIDE SEQUENCE [LARGE SCALE GENOMIC DNA]</scope>
    <source>
        <strain evidence="7 8">MIT 17-337</strain>
    </source>
</reference>
<dbReference type="Proteomes" id="UP000256379">
    <property type="component" value="Unassembled WGS sequence"/>
</dbReference>
<dbReference type="EMBL" id="NXLQ01000003">
    <property type="protein sequence ID" value="RDU66757.1"/>
    <property type="molecule type" value="Genomic_DNA"/>
</dbReference>
<evidence type="ECO:0000256" key="1">
    <source>
        <dbReference type="ARBA" id="ARBA00004141"/>
    </source>
</evidence>
<sequence>MQSKIAFGIIFILVITAIIVLYYSYLFTMLVAFLLCVSTFFLKTYTQRFVKNSILSSCIAIFIMIALVFIPLLFILYRAFIGINMLDWNALRTYFNETKMWLQNILSHLPFIQEHLAPIFNQISFSSISGSLLKITSIIGGNSMHFIIDGCFIIIFLFVFFCWGENFYSHLKKLLPFHETQINEVAKEVSGTLRIVFFSTFFNVVLQGAAFGIASYILHFDGILLGIIYGICSMIPIVGGALIWIPVCIILFFQDRIQEAIILALYSAGFIGFIIDNILKPWLIGIINRRILSTPLQINELAIFFAILAGLSTFGFWGIIIGPAITALFVAILRVYESDFLRKDFK</sequence>
<dbReference type="PANTHER" id="PTHR21716:SF4">
    <property type="entry name" value="TRANSMEMBRANE PROTEIN 245"/>
    <property type="match status" value="1"/>
</dbReference>
<evidence type="ECO:0000256" key="6">
    <source>
        <dbReference type="SAM" id="Phobius"/>
    </source>
</evidence>
<dbReference type="RefSeq" id="WP_115542543.1">
    <property type="nucleotide sequence ID" value="NZ_NXLQ01000003.1"/>
</dbReference>
<dbReference type="GO" id="GO:0016020">
    <property type="term" value="C:membrane"/>
    <property type="evidence" value="ECO:0007669"/>
    <property type="project" value="UniProtKB-SubCell"/>
</dbReference>